<protein>
    <submittedName>
        <fullName evidence="1">Uncharacterized protein</fullName>
    </submittedName>
</protein>
<dbReference type="AlphaFoldDB" id="A0A0F9DQD5"/>
<proteinExistence type="predicted"/>
<evidence type="ECO:0000313" key="1">
    <source>
        <dbReference type="EMBL" id="KKL64013.1"/>
    </source>
</evidence>
<comment type="caution">
    <text evidence="1">The sequence shown here is derived from an EMBL/GenBank/DDBJ whole genome shotgun (WGS) entry which is preliminary data.</text>
</comment>
<organism evidence="1">
    <name type="scientific">marine sediment metagenome</name>
    <dbReference type="NCBI Taxonomy" id="412755"/>
    <lineage>
        <taxon>unclassified sequences</taxon>
        <taxon>metagenomes</taxon>
        <taxon>ecological metagenomes</taxon>
    </lineage>
</organism>
<gene>
    <name evidence="1" type="ORF">LCGC14_2169310</name>
</gene>
<sequence>MESKKSINQHNQQLLFQTRLYLKVSEIGTWFYLKGQDKEAHIVNKLARKILKHTD</sequence>
<reference evidence="1" key="1">
    <citation type="journal article" date="2015" name="Nature">
        <title>Complex archaea that bridge the gap between prokaryotes and eukaryotes.</title>
        <authorList>
            <person name="Spang A."/>
            <person name="Saw J.H."/>
            <person name="Jorgensen S.L."/>
            <person name="Zaremba-Niedzwiedzka K."/>
            <person name="Martijn J."/>
            <person name="Lind A.E."/>
            <person name="van Eijk R."/>
            <person name="Schleper C."/>
            <person name="Guy L."/>
            <person name="Ettema T.J."/>
        </authorList>
    </citation>
    <scope>NUCLEOTIDE SEQUENCE</scope>
</reference>
<name>A0A0F9DQD5_9ZZZZ</name>
<accession>A0A0F9DQD5</accession>
<dbReference type="EMBL" id="LAZR01027975">
    <property type="protein sequence ID" value="KKL64013.1"/>
    <property type="molecule type" value="Genomic_DNA"/>
</dbReference>